<evidence type="ECO:0000256" key="18">
    <source>
        <dbReference type="HAMAP-Rule" id="MF_01966"/>
    </source>
</evidence>
<evidence type="ECO:0000256" key="17">
    <source>
        <dbReference type="HAMAP-Rule" id="MF_01965"/>
    </source>
</evidence>
<dbReference type="InterPro" id="IPR030677">
    <property type="entry name" value="Nnr"/>
</dbReference>
<dbReference type="SUPFAM" id="SSF64153">
    <property type="entry name" value="YjeF N-terminal domain-like"/>
    <property type="match status" value="1"/>
</dbReference>
<keyword evidence="23" id="KW-1185">Reference proteome</keyword>
<dbReference type="GO" id="GO:0052855">
    <property type="term" value="F:ADP-dependent NAD(P)H-hydrate dehydratase activity"/>
    <property type="evidence" value="ECO:0007669"/>
    <property type="project" value="UniProtKB-UniRule"/>
</dbReference>
<evidence type="ECO:0000256" key="9">
    <source>
        <dbReference type="ARBA" id="ARBA00022958"/>
    </source>
</evidence>
<dbReference type="GO" id="GO:0046496">
    <property type="term" value="P:nicotinamide nucleotide metabolic process"/>
    <property type="evidence" value="ECO:0007669"/>
    <property type="project" value="UniProtKB-UniRule"/>
</dbReference>
<dbReference type="PANTHER" id="PTHR12592:SF0">
    <property type="entry name" value="ATP-DEPENDENT (S)-NAD(P)H-HYDRATE DEHYDRATASE"/>
    <property type="match status" value="1"/>
</dbReference>
<dbReference type="PIRSF" id="PIRSF017184">
    <property type="entry name" value="Nnr"/>
    <property type="match status" value="1"/>
</dbReference>
<feature type="binding site" evidence="18">
    <location>
        <begin position="60"/>
        <end position="64"/>
    </location>
    <ligand>
        <name>(6S)-NADPHX</name>
        <dbReference type="ChEBI" id="CHEBI:64076"/>
    </ligand>
</feature>
<comment type="similarity">
    <text evidence="17">Belongs to the NnrD/CARKD family.</text>
</comment>
<evidence type="ECO:0000256" key="5">
    <source>
        <dbReference type="ARBA" id="ARBA00022723"/>
    </source>
</evidence>
<comment type="function">
    <text evidence="17">Catalyzes the dehydration of the S-form of NAD(P)HX at the expense of ADP, which is converted to AMP. Together with NAD(P)HX epimerase, which catalyzes the epimerization of the S- and R-forms, the enzyme allows the repair of both epimers of NAD(P)HX, a damaged form of NAD(P)H that is a result of enzymatic or heat-dependent hydration.</text>
</comment>
<dbReference type="EC" id="4.2.1.136" evidence="19"/>
<dbReference type="HAMAP" id="MF_01966">
    <property type="entry name" value="NADHX_epimerase"/>
    <property type="match status" value="1"/>
</dbReference>
<protein>
    <recommendedName>
        <fullName evidence="19">Bifunctional NAD(P)H-hydrate repair enzyme</fullName>
    </recommendedName>
    <alternativeName>
        <fullName evidence="19">Nicotinamide nucleotide repair protein</fullName>
    </alternativeName>
    <domain>
        <recommendedName>
            <fullName evidence="19">ADP-dependent (S)-NAD(P)H-hydrate dehydratase</fullName>
            <ecNumber evidence="19">4.2.1.136</ecNumber>
        </recommendedName>
        <alternativeName>
            <fullName evidence="19">ADP-dependent NAD(P)HX dehydratase</fullName>
        </alternativeName>
    </domain>
    <domain>
        <recommendedName>
            <fullName evidence="19">NAD(P)H-hydrate epimerase</fullName>
            <ecNumber evidence="19">5.1.99.6</ecNumber>
        </recommendedName>
    </domain>
</protein>
<evidence type="ECO:0000256" key="11">
    <source>
        <dbReference type="ARBA" id="ARBA00023235"/>
    </source>
</evidence>
<dbReference type="Pfam" id="PF01256">
    <property type="entry name" value="Carb_kinase"/>
    <property type="match status" value="1"/>
</dbReference>
<feature type="binding site" evidence="17">
    <location>
        <position position="410"/>
    </location>
    <ligand>
        <name>AMP</name>
        <dbReference type="ChEBI" id="CHEBI:456215"/>
    </ligand>
</feature>
<keyword evidence="9 18" id="KW-0630">Potassium</keyword>
<keyword evidence="10 17" id="KW-0520">NAD</keyword>
<evidence type="ECO:0000256" key="14">
    <source>
        <dbReference type="ARBA" id="ARBA00025153"/>
    </source>
</evidence>
<comment type="similarity">
    <text evidence="18">Belongs to the NnrE/AIBP family.</text>
</comment>
<dbReference type="EMBL" id="JAEUWV010000007">
    <property type="protein sequence ID" value="MCO6394586.1"/>
    <property type="molecule type" value="Genomic_DNA"/>
</dbReference>
<evidence type="ECO:0000256" key="2">
    <source>
        <dbReference type="ARBA" id="ARBA00000909"/>
    </source>
</evidence>
<comment type="similarity">
    <text evidence="3 19">In the N-terminal section; belongs to the NnrE/AIBP family.</text>
</comment>
<dbReference type="HAMAP" id="MF_01965">
    <property type="entry name" value="NADHX_dehydratase"/>
    <property type="match status" value="1"/>
</dbReference>
<feature type="binding site" evidence="18">
    <location>
        <position position="115"/>
    </location>
    <ligand>
        <name>K(+)</name>
        <dbReference type="ChEBI" id="CHEBI:29103"/>
    </ligand>
</feature>
<comment type="catalytic activity">
    <reaction evidence="2 18 19">
        <text>(6R)-NADPHX = (6S)-NADPHX</text>
        <dbReference type="Rhea" id="RHEA:32227"/>
        <dbReference type="ChEBI" id="CHEBI:64076"/>
        <dbReference type="ChEBI" id="CHEBI:64077"/>
        <dbReference type="EC" id="5.1.99.6"/>
    </reaction>
</comment>
<dbReference type="Proteomes" id="UP001205920">
    <property type="component" value="Unassembled WGS sequence"/>
</dbReference>
<feature type="binding site" evidence="18">
    <location>
        <position position="142"/>
    </location>
    <ligand>
        <name>(6S)-NADPHX</name>
        <dbReference type="ChEBI" id="CHEBI:64076"/>
    </ligand>
</feature>
<dbReference type="GO" id="GO:0005524">
    <property type="term" value="F:ATP binding"/>
    <property type="evidence" value="ECO:0007669"/>
    <property type="project" value="UniProtKB-UniRule"/>
</dbReference>
<evidence type="ECO:0000256" key="16">
    <source>
        <dbReference type="ARBA" id="ARBA00049209"/>
    </source>
</evidence>
<feature type="binding site" evidence="18">
    <location>
        <position position="61"/>
    </location>
    <ligand>
        <name>K(+)</name>
        <dbReference type="ChEBI" id="CHEBI:29103"/>
    </ligand>
</feature>
<comment type="cofactor">
    <cofactor evidence="18 19">
        <name>K(+)</name>
        <dbReference type="ChEBI" id="CHEBI:29103"/>
    </cofactor>
    <text evidence="18 19">Binds 1 potassium ion per subunit.</text>
</comment>
<accession>A0AAW5HXV5</accession>
<evidence type="ECO:0000256" key="13">
    <source>
        <dbReference type="ARBA" id="ARBA00023268"/>
    </source>
</evidence>
<keyword evidence="6 17" id="KW-0547">Nucleotide-binding</keyword>
<evidence type="ECO:0000256" key="15">
    <source>
        <dbReference type="ARBA" id="ARBA00048238"/>
    </source>
</evidence>
<evidence type="ECO:0000259" key="20">
    <source>
        <dbReference type="PROSITE" id="PS51383"/>
    </source>
</evidence>
<evidence type="ECO:0000256" key="3">
    <source>
        <dbReference type="ARBA" id="ARBA00006001"/>
    </source>
</evidence>
<evidence type="ECO:0000256" key="7">
    <source>
        <dbReference type="ARBA" id="ARBA00022840"/>
    </source>
</evidence>
<dbReference type="AlphaFoldDB" id="A0AAW5HXV5"/>
<comment type="function">
    <text evidence="14 19">Bifunctional enzyme that catalyzes the epimerization of the S- and R-forms of NAD(P)HX and the dehydration of the S-form of NAD(P)HX at the expense of ADP, which is converted to AMP. This allows the repair of both epimers of NAD(P)HX, a damaged form of NAD(P)H that is a result of enzymatic or heat-dependent hydration.</text>
</comment>
<feature type="binding site" evidence="17">
    <location>
        <position position="411"/>
    </location>
    <ligand>
        <name>(6S)-NADPHX</name>
        <dbReference type="ChEBI" id="CHEBI:64076"/>
    </ligand>
</feature>
<evidence type="ECO:0000256" key="8">
    <source>
        <dbReference type="ARBA" id="ARBA00022857"/>
    </source>
</evidence>
<keyword evidence="7 17" id="KW-0067">ATP-binding</keyword>
<comment type="similarity">
    <text evidence="4 19">In the C-terminal section; belongs to the NnrD/CARKD family.</text>
</comment>
<dbReference type="InterPro" id="IPR029056">
    <property type="entry name" value="Ribokinase-like"/>
</dbReference>
<keyword evidence="13" id="KW-0511">Multifunctional enzyme</keyword>
<comment type="catalytic activity">
    <reaction evidence="16 17 19">
        <text>(6S)-NADPHX + ADP = AMP + phosphate + NADPH + H(+)</text>
        <dbReference type="Rhea" id="RHEA:32235"/>
        <dbReference type="ChEBI" id="CHEBI:15378"/>
        <dbReference type="ChEBI" id="CHEBI:43474"/>
        <dbReference type="ChEBI" id="CHEBI:57783"/>
        <dbReference type="ChEBI" id="CHEBI:64076"/>
        <dbReference type="ChEBI" id="CHEBI:456215"/>
        <dbReference type="ChEBI" id="CHEBI:456216"/>
        <dbReference type="EC" id="4.2.1.136"/>
    </reaction>
</comment>
<dbReference type="InterPro" id="IPR036652">
    <property type="entry name" value="YjeF_N_dom_sf"/>
</dbReference>
<dbReference type="Gene3D" id="3.40.50.10260">
    <property type="entry name" value="YjeF N-terminal domain"/>
    <property type="match status" value="1"/>
</dbReference>
<keyword evidence="8 17" id="KW-0521">NADP</keyword>
<comment type="catalytic activity">
    <reaction evidence="15 17 19">
        <text>(6S)-NADHX + ADP = AMP + phosphate + NADH + H(+)</text>
        <dbReference type="Rhea" id="RHEA:32223"/>
        <dbReference type="ChEBI" id="CHEBI:15378"/>
        <dbReference type="ChEBI" id="CHEBI:43474"/>
        <dbReference type="ChEBI" id="CHEBI:57945"/>
        <dbReference type="ChEBI" id="CHEBI:64074"/>
        <dbReference type="ChEBI" id="CHEBI:456215"/>
        <dbReference type="ChEBI" id="CHEBI:456216"/>
        <dbReference type="EC" id="4.2.1.136"/>
    </reaction>
</comment>
<dbReference type="Pfam" id="PF03853">
    <property type="entry name" value="YjeF_N"/>
    <property type="match status" value="1"/>
</dbReference>
<comment type="cofactor">
    <cofactor evidence="17">
        <name>Mg(2+)</name>
        <dbReference type="ChEBI" id="CHEBI:18420"/>
    </cofactor>
</comment>
<feature type="binding site" evidence="17">
    <location>
        <position position="303"/>
    </location>
    <ligand>
        <name>(6S)-NADPHX</name>
        <dbReference type="ChEBI" id="CHEBI:64076"/>
    </ligand>
</feature>
<dbReference type="CDD" id="cd01171">
    <property type="entry name" value="YXKO-related"/>
    <property type="match status" value="1"/>
</dbReference>
<comment type="function">
    <text evidence="18">Catalyzes the epimerization of the S- and R-forms of NAD(P)HX, a damaged form of NAD(P)H that is a result of enzymatic or heat-dependent hydration. This is a prerequisite for the S-specific NAD(P)H-hydrate dehydratase to allow the repair of both epimers of NAD(P)HX.</text>
</comment>
<dbReference type="GO" id="GO:0110051">
    <property type="term" value="P:metabolite repair"/>
    <property type="evidence" value="ECO:0007669"/>
    <property type="project" value="TreeGrafter"/>
</dbReference>
<sequence>MFAAPFAYSAAEIRAAEAPLLAAEASPDALMQRAAHAVARVAREMSGPRERVLLLVGPGGNGGDALYAGAELAREGWQVEAWLPLGRAQQRALDAFVGAGGGVVEKPGACDLLIDGLFGLGGAGDLPDAVADIDANQVLAVDVPSGVDADTGKAGRNALQANVTVTFGGWRYAHALSTRCGNVLCADIGLPLPESHVRAYRAVPNTGLDLEGIRPMGPVPVSVKEPGADDDKYTGGVVGIHAGSGTYPGAALLCTAGAVTATPAMVRFAGAQALEVVRARPEVVATRELEQAGQVQAWVCGPGIGIDGEADAAVDWVLRQGVPVVLDADALTLVARAPRKLARVVVTPHDGEFSRLYTGMTNDRVEETADCARALGCTVVRKGRATVVSDGQESILIDAGSSWAATPGSGDVLAGIIGARVARDGIDDVLLLAQSVQVHAVAAWLASRTPYGHAQTSASEIASNVRSATAWCARF</sequence>
<comment type="caution">
    <text evidence="18">Lacks conserved residue(s) required for the propagation of feature annotation.</text>
</comment>
<keyword evidence="5 18" id="KW-0479">Metal-binding</keyword>
<comment type="catalytic activity">
    <reaction evidence="1 18 19">
        <text>(6R)-NADHX = (6S)-NADHX</text>
        <dbReference type="Rhea" id="RHEA:32215"/>
        <dbReference type="ChEBI" id="CHEBI:64074"/>
        <dbReference type="ChEBI" id="CHEBI:64075"/>
        <dbReference type="EC" id="5.1.99.6"/>
    </reaction>
</comment>
<evidence type="ECO:0000256" key="10">
    <source>
        <dbReference type="ARBA" id="ARBA00023027"/>
    </source>
</evidence>
<reference evidence="22 23" key="1">
    <citation type="submission" date="2021-01" db="EMBL/GenBank/DDBJ databases">
        <title>Identification and Characterization of Corynebacterium sp.</title>
        <authorList>
            <person name="Luo Q."/>
            <person name="Qu P."/>
            <person name="Chen Q."/>
        </authorList>
    </citation>
    <scope>NUCLEOTIDE SEQUENCE [LARGE SCALE GENOMIC DNA]</scope>
    <source>
        <strain evidence="22 23">MC-18</strain>
    </source>
</reference>
<feature type="binding site" evidence="18">
    <location>
        <position position="145"/>
    </location>
    <ligand>
        <name>K(+)</name>
        <dbReference type="ChEBI" id="CHEBI:29103"/>
    </ligand>
</feature>
<dbReference type="PANTHER" id="PTHR12592">
    <property type="entry name" value="ATP-DEPENDENT (S)-NAD(P)H-HYDRATE DEHYDRATASE FAMILY MEMBER"/>
    <property type="match status" value="1"/>
</dbReference>
<gene>
    <name evidence="18" type="primary">nnrE</name>
    <name evidence="17" type="synonym">nnrD</name>
    <name evidence="22" type="ORF">JMN37_06300</name>
</gene>
<dbReference type="InterPro" id="IPR004443">
    <property type="entry name" value="YjeF_N_dom"/>
</dbReference>
<dbReference type="GO" id="GO:0052856">
    <property type="term" value="F:NAD(P)HX epimerase activity"/>
    <property type="evidence" value="ECO:0007669"/>
    <property type="project" value="UniProtKB-UniRule"/>
</dbReference>
<feature type="domain" description="YjeF C-terminal" evidence="20">
    <location>
        <begin position="216"/>
        <end position="472"/>
    </location>
</feature>
<keyword evidence="12 17" id="KW-0456">Lyase</keyword>
<proteinExistence type="inferred from homology"/>
<feature type="binding site" evidence="17">
    <location>
        <begin position="382"/>
        <end position="386"/>
    </location>
    <ligand>
        <name>AMP</name>
        <dbReference type="ChEBI" id="CHEBI:456215"/>
    </ligand>
</feature>
<feature type="binding site" evidence="17">
    <location>
        <position position="250"/>
    </location>
    <ligand>
        <name>(6S)-NADPHX</name>
        <dbReference type="ChEBI" id="CHEBI:64076"/>
    </ligand>
</feature>
<evidence type="ECO:0000313" key="22">
    <source>
        <dbReference type="EMBL" id="MCO6394586.1"/>
    </source>
</evidence>
<evidence type="ECO:0000256" key="12">
    <source>
        <dbReference type="ARBA" id="ARBA00023239"/>
    </source>
</evidence>
<keyword evidence="11 18" id="KW-0413">Isomerase</keyword>
<dbReference type="Gene3D" id="3.40.1190.20">
    <property type="match status" value="1"/>
</dbReference>
<comment type="caution">
    <text evidence="22">The sequence shown here is derived from an EMBL/GenBank/DDBJ whole genome shotgun (WGS) entry which is preliminary data.</text>
</comment>
<dbReference type="RefSeq" id="WP_070361715.1">
    <property type="nucleotide sequence ID" value="NZ_JAEUWV010000007.1"/>
</dbReference>
<evidence type="ECO:0000256" key="19">
    <source>
        <dbReference type="PIRNR" id="PIRNR017184"/>
    </source>
</evidence>
<dbReference type="EC" id="5.1.99.6" evidence="19"/>
<name>A0AAW5HXV5_9CORY</name>
<dbReference type="PROSITE" id="PS51383">
    <property type="entry name" value="YJEF_C_3"/>
    <property type="match status" value="1"/>
</dbReference>
<dbReference type="InterPro" id="IPR000631">
    <property type="entry name" value="CARKD"/>
</dbReference>
<comment type="subunit">
    <text evidence="17">Homotetramer.</text>
</comment>
<feature type="domain" description="YjeF N-terminal" evidence="21">
    <location>
        <begin position="13"/>
        <end position="196"/>
    </location>
</feature>
<evidence type="ECO:0000313" key="23">
    <source>
        <dbReference type="Proteomes" id="UP001205920"/>
    </source>
</evidence>
<evidence type="ECO:0000256" key="4">
    <source>
        <dbReference type="ARBA" id="ARBA00009524"/>
    </source>
</evidence>
<dbReference type="PROSITE" id="PS51385">
    <property type="entry name" value="YJEF_N"/>
    <property type="match status" value="1"/>
</dbReference>
<feature type="binding site" evidence="17">
    <location>
        <position position="349"/>
    </location>
    <ligand>
        <name>(6S)-NADPHX</name>
        <dbReference type="ChEBI" id="CHEBI:64076"/>
    </ligand>
</feature>
<evidence type="ECO:0000256" key="1">
    <source>
        <dbReference type="ARBA" id="ARBA00000013"/>
    </source>
</evidence>
<organism evidence="22 23">
    <name type="scientific">Corynebacterium lipophilum</name>
    <dbReference type="NCBI Taxonomy" id="2804918"/>
    <lineage>
        <taxon>Bacteria</taxon>
        <taxon>Bacillati</taxon>
        <taxon>Actinomycetota</taxon>
        <taxon>Actinomycetes</taxon>
        <taxon>Mycobacteriales</taxon>
        <taxon>Corynebacteriaceae</taxon>
        <taxon>Corynebacterium</taxon>
    </lineage>
</organism>
<dbReference type="GO" id="GO:0046872">
    <property type="term" value="F:metal ion binding"/>
    <property type="evidence" value="ECO:0007669"/>
    <property type="project" value="UniProtKB-UniRule"/>
</dbReference>
<evidence type="ECO:0000259" key="21">
    <source>
        <dbReference type="PROSITE" id="PS51385"/>
    </source>
</evidence>
<dbReference type="SUPFAM" id="SSF53613">
    <property type="entry name" value="Ribokinase-like"/>
    <property type="match status" value="1"/>
</dbReference>
<evidence type="ECO:0000256" key="6">
    <source>
        <dbReference type="ARBA" id="ARBA00022741"/>
    </source>
</evidence>